<dbReference type="PRINTS" id="PR01438">
    <property type="entry name" value="UNVRSLSTRESS"/>
</dbReference>
<evidence type="ECO:0000256" key="1">
    <source>
        <dbReference type="ARBA" id="ARBA00008791"/>
    </source>
</evidence>
<dbReference type="InterPro" id="IPR006015">
    <property type="entry name" value="Universal_stress_UspA"/>
</dbReference>
<dbReference type="PIRSF" id="PIRSF006276">
    <property type="entry name" value="UspA"/>
    <property type="match status" value="1"/>
</dbReference>
<keyword evidence="4" id="KW-1185">Reference proteome</keyword>
<dbReference type="PANTHER" id="PTHR46268:SF6">
    <property type="entry name" value="UNIVERSAL STRESS PROTEIN UP12"/>
    <property type="match status" value="1"/>
</dbReference>
<dbReference type="Proteomes" id="UP001646157">
    <property type="component" value="Unassembled WGS sequence"/>
</dbReference>
<evidence type="ECO:0000313" key="3">
    <source>
        <dbReference type="EMBL" id="MBM7586381.1"/>
    </source>
</evidence>
<sequence length="171" mass="19064">MYKNILLAYDQTEPSKKALNKAEELLKAIPGAKLTIVHVASDQNVHKNTSRFERFADHTAVSSPGLDSTYVANLPPNYDNYKETNEHLVISNKEHEVLKGVREDFEARGLQAQFEILSGSESDSIIHYAEEHNVDLILLGNSGKSGIKKWFLGSVSEKITHECPCSVLIVK</sequence>
<dbReference type="InterPro" id="IPR014729">
    <property type="entry name" value="Rossmann-like_a/b/a_fold"/>
</dbReference>
<dbReference type="RefSeq" id="WP_205173610.1">
    <property type="nucleotide sequence ID" value="NZ_JAFBDZ010000003.1"/>
</dbReference>
<evidence type="ECO:0000313" key="4">
    <source>
        <dbReference type="Proteomes" id="UP001646157"/>
    </source>
</evidence>
<evidence type="ECO:0000259" key="2">
    <source>
        <dbReference type="Pfam" id="PF00582"/>
    </source>
</evidence>
<dbReference type="CDD" id="cd00293">
    <property type="entry name" value="USP-like"/>
    <property type="match status" value="1"/>
</dbReference>
<dbReference type="SUPFAM" id="SSF52402">
    <property type="entry name" value="Adenine nucleotide alpha hydrolases-like"/>
    <property type="match status" value="1"/>
</dbReference>
<comment type="similarity">
    <text evidence="1">Belongs to the universal stress protein A family.</text>
</comment>
<dbReference type="Pfam" id="PF00582">
    <property type="entry name" value="Usp"/>
    <property type="match status" value="1"/>
</dbReference>
<feature type="domain" description="UspA" evidence="2">
    <location>
        <begin position="1"/>
        <end position="171"/>
    </location>
</feature>
<protein>
    <submittedName>
        <fullName evidence="3">Nucleotide-binding universal stress UspA family protein</fullName>
    </submittedName>
</protein>
<comment type="caution">
    <text evidence="3">The sequence shown here is derived from an EMBL/GenBank/DDBJ whole genome shotgun (WGS) entry which is preliminary data.</text>
</comment>
<organism evidence="3 4">
    <name type="scientific">Rossellomorea pakistanensis</name>
    <dbReference type="NCBI Taxonomy" id="992288"/>
    <lineage>
        <taxon>Bacteria</taxon>
        <taxon>Bacillati</taxon>
        <taxon>Bacillota</taxon>
        <taxon>Bacilli</taxon>
        <taxon>Bacillales</taxon>
        <taxon>Bacillaceae</taxon>
        <taxon>Rossellomorea</taxon>
    </lineage>
</organism>
<proteinExistence type="inferred from homology"/>
<dbReference type="InterPro" id="IPR006016">
    <property type="entry name" value="UspA"/>
</dbReference>
<dbReference type="EMBL" id="JAFBDZ010000003">
    <property type="protein sequence ID" value="MBM7586381.1"/>
    <property type="molecule type" value="Genomic_DNA"/>
</dbReference>
<gene>
    <name evidence="3" type="ORF">JOC86_002933</name>
</gene>
<dbReference type="PANTHER" id="PTHR46268">
    <property type="entry name" value="STRESS RESPONSE PROTEIN NHAX"/>
    <property type="match status" value="1"/>
</dbReference>
<accession>A0ABS2NEU4</accession>
<reference evidence="3 4" key="1">
    <citation type="submission" date="2021-01" db="EMBL/GenBank/DDBJ databases">
        <title>Genomic Encyclopedia of Type Strains, Phase IV (KMG-IV): sequencing the most valuable type-strain genomes for metagenomic binning, comparative biology and taxonomic classification.</title>
        <authorList>
            <person name="Goeker M."/>
        </authorList>
    </citation>
    <scope>NUCLEOTIDE SEQUENCE [LARGE SCALE GENOMIC DNA]</scope>
    <source>
        <strain evidence="3 4">DSM 24834</strain>
    </source>
</reference>
<name>A0ABS2NEU4_9BACI</name>
<dbReference type="Gene3D" id="3.40.50.620">
    <property type="entry name" value="HUPs"/>
    <property type="match status" value="1"/>
</dbReference>